<dbReference type="PANTHER" id="PTHR40627:SF3">
    <property type="entry name" value="PRENYLTRANSFERASE ASQH2-RELATED"/>
    <property type="match status" value="1"/>
</dbReference>
<gene>
    <name evidence="3" type="ORF">HK57_00371</name>
</gene>
<protein>
    <submittedName>
        <fullName evidence="3">Cyclo-L-Trp-L-Trp prenyltransferase</fullName>
    </submittedName>
</protein>
<dbReference type="Pfam" id="PF11991">
    <property type="entry name" value="Trp_DMAT"/>
    <property type="match status" value="1"/>
</dbReference>
<dbReference type="EMBL" id="JOMC01000033">
    <property type="protein sequence ID" value="KIA75844.1"/>
    <property type="molecule type" value="Genomic_DNA"/>
</dbReference>
<dbReference type="CDD" id="cd13929">
    <property type="entry name" value="PT-DMATS_CymD"/>
    <property type="match status" value="1"/>
</dbReference>
<evidence type="ECO:0000256" key="2">
    <source>
        <dbReference type="ARBA" id="ARBA00022679"/>
    </source>
</evidence>
<dbReference type="GO" id="GO:0016765">
    <property type="term" value="F:transferase activity, transferring alkyl or aryl (other than methyl) groups"/>
    <property type="evidence" value="ECO:0007669"/>
    <property type="project" value="InterPro"/>
</dbReference>
<dbReference type="AlphaFoldDB" id="A0A0C1EGR0"/>
<evidence type="ECO:0000256" key="1">
    <source>
        <dbReference type="ARBA" id="ARBA00010209"/>
    </source>
</evidence>
<dbReference type="PANTHER" id="PTHR40627">
    <property type="entry name" value="INDOLE PRENYLTRANSFERASE TDIB-RELATED"/>
    <property type="match status" value="1"/>
</dbReference>
<dbReference type="Proteomes" id="UP000053475">
    <property type="component" value="Unassembled WGS sequence"/>
</dbReference>
<reference evidence="3 4" key="1">
    <citation type="submission" date="2014-11" db="EMBL/GenBank/DDBJ databases">
        <title>Genomics derived discovery of secondary metabolites biosynthetic gene clusters in Aspergillus ustus.</title>
        <authorList>
            <person name="Pi B."/>
            <person name="Dai F."/>
            <person name="Song X."/>
            <person name="Zhu C."/>
            <person name="Li H."/>
            <person name="Yu D."/>
        </authorList>
    </citation>
    <scope>NUCLEOTIDE SEQUENCE [LARGE SCALE GENOMIC DNA]</scope>
    <source>
        <strain evidence="3 4">3.3904</strain>
    </source>
</reference>
<sequence>MQSHLATSYKEQRPSDRVTLRSVNDANGFSGSDQHLWWDHMSPMLRQMLCTTGYGTAQISHCLSMLQNEIIPSIGPFPRNNSRPTFKHALSGIGALEFLLNIDSLQDTVRIAFEPTSHLAGTKDDPCNKRTTRDVLYDFRDRGVIPDDGLNLEPFEQFVDRLTISDVEIQRLQSENKLQDHMPLTQHLLTFNYAHEDKGNIGLGICVYPMAKAIACDVPALDMMFNSIRMVDTTRQYSASLKMLVDYFSSSDPQTCGGLMLSCDLVPLARARLQVVVYEFQINFDRAAELWTLGGQLATPQTSTGLAKMRKLFSMLETEIAAVKSGLPMMFGYRLSPGNPHPHPTITLPLVGINDKAAADHIAVFMEWNGWRDRASCYAERLASYA</sequence>
<comment type="caution">
    <text evidence="3">The sequence shown here is derived from an EMBL/GenBank/DDBJ whole genome shotgun (WGS) entry which is preliminary data.</text>
</comment>
<evidence type="ECO:0000313" key="3">
    <source>
        <dbReference type="EMBL" id="KIA75844.1"/>
    </source>
</evidence>
<proteinExistence type="inferred from homology"/>
<keyword evidence="4" id="KW-1185">Reference proteome</keyword>
<dbReference type="InterPro" id="IPR017795">
    <property type="entry name" value="ABBA_NscD-like"/>
</dbReference>
<dbReference type="GO" id="GO:0009820">
    <property type="term" value="P:alkaloid metabolic process"/>
    <property type="evidence" value="ECO:0007669"/>
    <property type="project" value="InterPro"/>
</dbReference>
<name>A0A0C1EGR0_ASPUT</name>
<organism evidence="3 4">
    <name type="scientific">Aspergillus ustus</name>
    <dbReference type="NCBI Taxonomy" id="40382"/>
    <lineage>
        <taxon>Eukaryota</taxon>
        <taxon>Fungi</taxon>
        <taxon>Dikarya</taxon>
        <taxon>Ascomycota</taxon>
        <taxon>Pezizomycotina</taxon>
        <taxon>Eurotiomycetes</taxon>
        <taxon>Eurotiomycetidae</taxon>
        <taxon>Eurotiales</taxon>
        <taxon>Aspergillaceae</taxon>
        <taxon>Aspergillus</taxon>
        <taxon>Aspergillus subgen. Nidulantes</taxon>
    </lineage>
</organism>
<comment type="similarity">
    <text evidence="1">Belongs to the tryptophan dimethylallyltransferase family.</text>
</comment>
<evidence type="ECO:0000313" key="4">
    <source>
        <dbReference type="Proteomes" id="UP000053475"/>
    </source>
</evidence>
<accession>A0A0C1EGR0</accession>
<keyword evidence="2 3" id="KW-0808">Transferase</keyword>
<dbReference type="NCBIfam" id="TIGR03429">
    <property type="entry name" value="arom_pren_DMATS"/>
    <property type="match status" value="1"/>
</dbReference>